<dbReference type="GO" id="GO:0004563">
    <property type="term" value="F:beta-N-acetylhexosaminidase activity"/>
    <property type="evidence" value="ECO:0007669"/>
    <property type="project" value="UniProtKB-EC"/>
</dbReference>
<evidence type="ECO:0000313" key="8">
    <source>
        <dbReference type="EMBL" id="ADZ77367.1"/>
    </source>
</evidence>
<dbReference type="InterPro" id="IPR036881">
    <property type="entry name" value="Glyco_hydro_3_C_sf"/>
</dbReference>
<evidence type="ECO:0000256" key="2">
    <source>
        <dbReference type="ARBA" id="ARBA00005336"/>
    </source>
</evidence>
<keyword evidence="6" id="KW-0732">Signal</keyword>
<dbReference type="InterPro" id="IPR001764">
    <property type="entry name" value="Glyco_hydro_3_N"/>
</dbReference>
<accession>F4CAU1</accession>
<dbReference type="PROSITE" id="PS00775">
    <property type="entry name" value="GLYCOSYL_HYDROL_F3"/>
    <property type="match status" value="1"/>
</dbReference>
<evidence type="ECO:0000259" key="7">
    <source>
        <dbReference type="Pfam" id="PF00933"/>
    </source>
</evidence>
<evidence type="ECO:0000256" key="1">
    <source>
        <dbReference type="ARBA" id="ARBA00001231"/>
    </source>
</evidence>
<keyword evidence="5 8" id="KW-0326">Glycosidase</keyword>
<dbReference type="InterPro" id="IPR019800">
    <property type="entry name" value="Glyco_hydro_3_AS"/>
</dbReference>
<dbReference type="EMBL" id="CP002584">
    <property type="protein sequence ID" value="ADZ77367.1"/>
    <property type="molecule type" value="Genomic_DNA"/>
</dbReference>
<organism evidence="8">
    <name type="scientific">Sphingobacterium sp. (strain 21)</name>
    <dbReference type="NCBI Taxonomy" id="743722"/>
    <lineage>
        <taxon>Bacteria</taxon>
        <taxon>Pseudomonadati</taxon>
        <taxon>Bacteroidota</taxon>
        <taxon>Sphingobacteriia</taxon>
        <taxon>Sphingobacteriales</taxon>
        <taxon>Sphingobacteriaceae</taxon>
        <taxon>Sphingobacterium</taxon>
    </lineage>
</organism>
<protein>
    <recommendedName>
        <fullName evidence="3">beta-N-acetylhexosaminidase</fullName>
        <ecNumber evidence="3">3.2.1.52</ecNumber>
    </recommendedName>
</protein>
<dbReference type="GO" id="GO:0005975">
    <property type="term" value="P:carbohydrate metabolic process"/>
    <property type="evidence" value="ECO:0007669"/>
    <property type="project" value="InterPro"/>
</dbReference>
<gene>
    <name evidence="8" type="ordered locus">Sph21_0790</name>
</gene>
<comment type="similarity">
    <text evidence="2">Belongs to the glycosyl hydrolase 3 family.</text>
</comment>
<feature type="domain" description="Glycoside hydrolase family 3 N-terminal" evidence="7">
    <location>
        <begin position="47"/>
        <end position="362"/>
    </location>
</feature>
<evidence type="ECO:0000256" key="5">
    <source>
        <dbReference type="ARBA" id="ARBA00023295"/>
    </source>
</evidence>
<dbReference type="GO" id="GO:0009254">
    <property type="term" value="P:peptidoglycan turnover"/>
    <property type="evidence" value="ECO:0007669"/>
    <property type="project" value="TreeGrafter"/>
</dbReference>
<evidence type="ECO:0000256" key="6">
    <source>
        <dbReference type="SAM" id="SignalP"/>
    </source>
</evidence>
<dbReference type="HOGENOM" id="CLU_008392_5_3_10"/>
<reference evidence="8" key="1">
    <citation type="submission" date="2011-03" db="EMBL/GenBank/DDBJ databases">
        <title>Complete sequence of Sphingobacterium sp. 21.</title>
        <authorList>
            <consortium name="US DOE Joint Genome Institute"/>
            <person name="Lucas S."/>
            <person name="Copeland A."/>
            <person name="Lapidus A."/>
            <person name="Cheng J.-F."/>
            <person name="Goodwin L."/>
            <person name="Pitluck S."/>
            <person name="Davenport K."/>
            <person name="Detter J.C."/>
            <person name="Han C."/>
            <person name="Tapia R."/>
            <person name="Land M."/>
            <person name="Hauser L."/>
            <person name="Kyrpides N."/>
            <person name="Ivanova N."/>
            <person name="Ovchinnikova G."/>
            <person name="Pagani I."/>
            <person name="Siebers A.K."/>
            <person name="Allgaier M."/>
            <person name="Thelen M.P."/>
            <person name="Hugenholtz P."/>
            <person name="Woyke T."/>
        </authorList>
    </citation>
    <scope>NUCLEOTIDE SEQUENCE</scope>
    <source>
        <strain evidence="8">21</strain>
    </source>
</reference>
<proteinExistence type="inferred from homology"/>
<dbReference type="Gene3D" id="3.40.50.1700">
    <property type="entry name" value="Glycoside hydrolase family 3 C-terminal domain"/>
    <property type="match status" value="1"/>
</dbReference>
<dbReference type="STRING" id="743722.Sph21_0790"/>
<comment type="catalytic activity">
    <reaction evidence="1">
        <text>Hydrolysis of terminal non-reducing N-acetyl-D-hexosamine residues in N-acetyl-beta-D-hexosaminides.</text>
        <dbReference type="EC" id="3.2.1.52"/>
    </reaction>
</comment>
<name>F4CAU1_SPHS2</name>
<dbReference type="KEGG" id="shg:Sph21_0790"/>
<dbReference type="Gene3D" id="3.20.20.300">
    <property type="entry name" value="Glycoside hydrolase, family 3, N-terminal domain"/>
    <property type="match status" value="1"/>
</dbReference>
<feature type="signal peptide" evidence="6">
    <location>
        <begin position="1"/>
        <end position="20"/>
    </location>
</feature>
<keyword evidence="4 8" id="KW-0378">Hydrolase</keyword>
<feature type="chain" id="PRO_5003312009" description="beta-N-acetylhexosaminidase" evidence="6">
    <location>
        <begin position="21"/>
        <end position="568"/>
    </location>
</feature>
<evidence type="ECO:0000256" key="3">
    <source>
        <dbReference type="ARBA" id="ARBA00012663"/>
    </source>
</evidence>
<dbReference type="Pfam" id="PF00933">
    <property type="entry name" value="Glyco_hydro_3"/>
    <property type="match status" value="1"/>
</dbReference>
<dbReference type="OrthoDB" id="9805821at2"/>
<sequence length="568" mass="63061">MVKKYLFTYLFLIAVWQSFAQQPADFTTFINSSHRWVDSTFNSLNQNEKIAQLFMVRAHTNLGQRYIDSVAKIIASEKLGGVVFFQGGPLGHAKAINTYQSISKVPLLIALDGEWGLGMRLADSTISYPYQMTLGAIRNEKLLYNMGREIAKDFKRLGLNVNFAPVVDINNNPRNPVINFRSFGENKGNVTRKASAYMRGMMDEHILTTLKHFPGHGDTDVDSHKDLPQLAFSRGRLDSLELFPFKQLIREGASGVMVAHMNIPALDKTPNLPSSLSPAVIDGLLKKELGFKGLVFTDAMDMNGVVKYFKNGEADVRAVIAGNDILELSQNSKRAIAMIAKAIKDKRISQASLDAKVKRILAAKLWLGLDKREPVMLDGLYRELNRSASKKLNQELADAAVTLLKGDSLIRNIDYGKRTAIISIGARELTTFQKELEGKFDNALKFVISSDAKPNDIAKVSVELLRYNQVIVALHDTRRSPQSKINFSGTVRLFINELANMNSIFCVFTNPYALAGMPGIEACKSLVLGYQNSDELQRAGAKVILKSLRPTGRLPVTVSTFFKYGDGL</sequence>
<dbReference type="PRINTS" id="PR00133">
    <property type="entry name" value="GLHYDRLASE3"/>
</dbReference>
<dbReference type="SUPFAM" id="SSF51445">
    <property type="entry name" value="(Trans)glycosidases"/>
    <property type="match status" value="1"/>
</dbReference>
<dbReference type="PANTHER" id="PTHR30480">
    <property type="entry name" value="BETA-HEXOSAMINIDASE-RELATED"/>
    <property type="match status" value="1"/>
</dbReference>
<dbReference type="PATRIC" id="fig|743722.3.peg.846"/>
<dbReference type="eggNOG" id="COG1472">
    <property type="taxonomic scope" value="Bacteria"/>
</dbReference>
<dbReference type="InterPro" id="IPR050226">
    <property type="entry name" value="NagZ_Beta-hexosaminidase"/>
</dbReference>
<dbReference type="AlphaFoldDB" id="F4CAU1"/>
<dbReference type="InterPro" id="IPR036962">
    <property type="entry name" value="Glyco_hydro_3_N_sf"/>
</dbReference>
<evidence type="ECO:0000256" key="4">
    <source>
        <dbReference type="ARBA" id="ARBA00022801"/>
    </source>
</evidence>
<dbReference type="PANTHER" id="PTHR30480:SF13">
    <property type="entry name" value="BETA-HEXOSAMINIDASE"/>
    <property type="match status" value="1"/>
</dbReference>
<dbReference type="InterPro" id="IPR017853">
    <property type="entry name" value="GH"/>
</dbReference>
<dbReference type="EC" id="3.2.1.52" evidence="3"/>